<feature type="transmembrane region" description="Helical" evidence="4">
    <location>
        <begin position="305"/>
        <end position="327"/>
    </location>
</feature>
<name>A0AA88YAL1_PINIB</name>
<dbReference type="PANTHER" id="PTHR10983:SF16">
    <property type="entry name" value="LYSOCARDIOLIPIN ACYLTRANSFERASE 1"/>
    <property type="match status" value="1"/>
</dbReference>
<organism evidence="6 7">
    <name type="scientific">Pinctada imbricata</name>
    <name type="common">Atlantic pearl-oyster</name>
    <name type="synonym">Pinctada martensii</name>
    <dbReference type="NCBI Taxonomy" id="66713"/>
    <lineage>
        <taxon>Eukaryota</taxon>
        <taxon>Metazoa</taxon>
        <taxon>Spiralia</taxon>
        <taxon>Lophotrochozoa</taxon>
        <taxon>Mollusca</taxon>
        <taxon>Bivalvia</taxon>
        <taxon>Autobranchia</taxon>
        <taxon>Pteriomorphia</taxon>
        <taxon>Pterioida</taxon>
        <taxon>Pterioidea</taxon>
        <taxon>Pteriidae</taxon>
        <taxon>Pinctada</taxon>
    </lineage>
</organism>
<protein>
    <recommendedName>
        <fullName evidence="5">Phospholipid/glycerol acyltransferase domain-containing protein</fullName>
    </recommendedName>
</protein>
<dbReference type="SMART" id="SM00563">
    <property type="entry name" value="PlsC"/>
    <property type="match status" value="1"/>
</dbReference>
<evidence type="ECO:0000256" key="4">
    <source>
        <dbReference type="SAM" id="Phobius"/>
    </source>
</evidence>
<keyword evidence="3" id="KW-0012">Acyltransferase</keyword>
<evidence type="ECO:0000256" key="1">
    <source>
        <dbReference type="ARBA" id="ARBA00008655"/>
    </source>
</evidence>
<dbReference type="SUPFAM" id="SSF69593">
    <property type="entry name" value="Glycerol-3-phosphate (1)-acyltransferase"/>
    <property type="match status" value="1"/>
</dbReference>
<feature type="transmembrane region" description="Helical" evidence="4">
    <location>
        <begin position="278"/>
        <end position="299"/>
    </location>
</feature>
<keyword evidence="4" id="KW-1133">Transmembrane helix</keyword>
<keyword evidence="4" id="KW-0472">Membrane</keyword>
<comment type="similarity">
    <text evidence="1">Belongs to the 1-acyl-sn-glycerol-3-phosphate acyltransferase family.</text>
</comment>
<dbReference type="InterPro" id="IPR032098">
    <property type="entry name" value="Acyltransf_C"/>
</dbReference>
<dbReference type="PANTHER" id="PTHR10983">
    <property type="entry name" value="1-ACYLGLYCEROL-3-PHOSPHATE ACYLTRANSFERASE-RELATED"/>
    <property type="match status" value="1"/>
</dbReference>
<evidence type="ECO:0000313" key="6">
    <source>
        <dbReference type="EMBL" id="KAK3092745.1"/>
    </source>
</evidence>
<dbReference type="Proteomes" id="UP001186944">
    <property type="component" value="Unassembled WGS sequence"/>
</dbReference>
<dbReference type="Pfam" id="PF16076">
    <property type="entry name" value="Acyltransf_C"/>
    <property type="match status" value="1"/>
</dbReference>
<keyword evidence="4" id="KW-0812">Transmembrane</keyword>
<comment type="caution">
    <text evidence="6">The sequence shown here is derived from an EMBL/GenBank/DDBJ whole genome shotgun (WGS) entry which is preliminary data.</text>
</comment>
<dbReference type="CDD" id="cd07990">
    <property type="entry name" value="LPLAT_LCLAT1-like"/>
    <property type="match status" value="1"/>
</dbReference>
<keyword evidence="7" id="KW-1185">Reference proteome</keyword>
<evidence type="ECO:0000313" key="7">
    <source>
        <dbReference type="Proteomes" id="UP001186944"/>
    </source>
</evidence>
<dbReference type="GO" id="GO:0005783">
    <property type="term" value="C:endoplasmic reticulum"/>
    <property type="evidence" value="ECO:0007669"/>
    <property type="project" value="TreeGrafter"/>
</dbReference>
<dbReference type="InterPro" id="IPR002123">
    <property type="entry name" value="Plipid/glycerol_acylTrfase"/>
</dbReference>
<keyword evidence="2" id="KW-0808">Transferase</keyword>
<evidence type="ECO:0000259" key="5">
    <source>
        <dbReference type="SMART" id="SM00563"/>
    </source>
</evidence>
<evidence type="ECO:0000256" key="2">
    <source>
        <dbReference type="ARBA" id="ARBA00022679"/>
    </source>
</evidence>
<dbReference type="EMBL" id="VSWD01000009">
    <property type="protein sequence ID" value="KAK3092745.1"/>
    <property type="molecule type" value="Genomic_DNA"/>
</dbReference>
<evidence type="ECO:0000256" key="3">
    <source>
        <dbReference type="ARBA" id="ARBA00023315"/>
    </source>
</evidence>
<sequence length="335" mass="39277">MHRMQHLTYFFHLSDFALKANIEQSIPALYETLCGVRVTLTGDPVSPEDATLIIMNHRTRFDWLFIFSYIIRCGPLRRFKISLKEVLKNVPGPGWAMQCAGYIFLHRKWESDQKTILRCLTYFRKLNYKPQILLFPEGTDLTPNTKARSDKFAEKMGLEKYDYVLHPRTTGFAFLVQKMRDIISLDSILDVTIAYPKNIPQTEKDILNGNFPTEVHFYIHGHSAKEVPDDKEGIEEWCQKRWKDKENLLENYYTDGKKFKASPVRKELCKDEKEIQKLFVFAHIFWTIFQALVIVFMIYAPILRWFSLFSCITFVLISKYGGIDALLDTEASELR</sequence>
<dbReference type="GO" id="GO:0016746">
    <property type="term" value="F:acyltransferase activity"/>
    <property type="evidence" value="ECO:0007669"/>
    <property type="project" value="UniProtKB-KW"/>
</dbReference>
<reference evidence="6" key="1">
    <citation type="submission" date="2019-08" db="EMBL/GenBank/DDBJ databases">
        <title>The improved chromosome-level genome for the pearl oyster Pinctada fucata martensii using PacBio sequencing and Hi-C.</title>
        <authorList>
            <person name="Zheng Z."/>
        </authorList>
    </citation>
    <scope>NUCLEOTIDE SEQUENCE</scope>
    <source>
        <strain evidence="6">ZZ-2019</strain>
        <tissue evidence="6">Adductor muscle</tissue>
    </source>
</reference>
<proteinExistence type="inferred from homology"/>
<dbReference type="Pfam" id="PF01553">
    <property type="entry name" value="Acyltransferase"/>
    <property type="match status" value="1"/>
</dbReference>
<accession>A0AA88YAL1</accession>
<dbReference type="GO" id="GO:0036149">
    <property type="term" value="P:phosphatidylinositol acyl-chain remodeling"/>
    <property type="evidence" value="ECO:0007669"/>
    <property type="project" value="TreeGrafter"/>
</dbReference>
<dbReference type="AlphaFoldDB" id="A0AA88YAL1"/>
<gene>
    <name evidence="6" type="ORF">FSP39_006806</name>
</gene>
<feature type="domain" description="Phospholipid/glycerol acyltransferase" evidence="5">
    <location>
        <begin position="51"/>
        <end position="173"/>
    </location>
</feature>